<dbReference type="Gene3D" id="2.40.160.10">
    <property type="entry name" value="Porin"/>
    <property type="match status" value="1"/>
</dbReference>
<evidence type="ECO:0000256" key="3">
    <source>
        <dbReference type="ARBA" id="ARBA00022448"/>
    </source>
</evidence>
<evidence type="ECO:0000256" key="4">
    <source>
        <dbReference type="ARBA" id="ARBA00022452"/>
    </source>
</evidence>
<dbReference type="GO" id="GO:0015288">
    <property type="term" value="F:porin activity"/>
    <property type="evidence" value="ECO:0007669"/>
    <property type="project" value="UniProtKB-KW"/>
</dbReference>
<keyword evidence="6 11" id="KW-0732">Signal</keyword>
<evidence type="ECO:0000259" key="12">
    <source>
        <dbReference type="Pfam" id="PF13609"/>
    </source>
</evidence>
<dbReference type="KEGG" id="vaq:FIV01_05955"/>
<keyword evidence="10" id="KW-0998">Cell outer membrane</keyword>
<protein>
    <recommendedName>
        <fullName evidence="12">Porin domain-containing protein</fullName>
    </recommendedName>
</protein>
<evidence type="ECO:0000256" key="9">
    <source>
        <dbReference type="ARBA" id="ARBA00023136"/>
    </source>
</evidence>
<evidence type="ECO:0000256" key="2">
    <source>
        <dbReference type="ARBA" id="ARBA00011233"/>
    </source>
</evidence>
<dbReference type="InterPro" id="IPR023614">
    <property type="entry name" value="Porin_dom_sf"/>
</dbReference>
<dbReference type="PANTHER" id="PTHR34501">
    <property type="entry name" value="PROTEIN YDDL-RELATED"/>
    <property type="match status" value="1"/>
</dbReference>
<feature type="domain" description="Porin" evidence="12">
    <location>
        <begin position="7"/>
        <end position="332"/>
    </location>
</feature>
<feature type="chain" id="PRO_5024883810" description="Porin domain-containing protein" evidence="11">
    <location>
        <begin position="20"/>
        <end position="356"/>
    </location>
</feature>
<sequence length="356" mass="37559" precursor="true">MKKTLVALSVLAAAANVNAAEIYSTDASKVSLSGEVDAYVAATDIDKQQSANVVTNTETDPSVMVWGKIQLDAEHKVSDTLTSFASFEIESETGFDSDETDNNATFDDLYVGVKTDTWGVAVGEVGDLAASTDAIEKGDITNEGQFLGDAGGHRSESDGNGIVFKAELTDGLVFVADVNTESDKDVDNTYGASLDWAINDMFSVGATLVNGEVEQDVDYQVGGVSASVTYGGFFFAATYAQYEGVNSFGLFGDSVGTTNYAYTDGDAYGVAAQYTVNKTRLYATYDVIALDEMSRTSANAEGDTTNLVLGAEYSLLDNVTIFGEYQTAETSNDFTGANGGAGLDADTFVLGTYYTF</sequence>
<gene>
    <name evidence="13" type="ORF">FIV01_05955</name>
</gene>
<dbReference type="GO" id="GO:0009279">
    <property type="term" value="C:cell outer membrane"/>
    <property type="evidence" value="ECO:0007669"/>
    <property type="project" value="UniProtKB-SubCell"/>
</dbReference>
<comment type="subunit">
    <text evidence="2">Homotrimer.</text>
</comment>
<accession>A0A5P9CIA3</accession>
<dbReference type="OrthoDB" id="5858071at2"/>
<dbReference type="RefSeq" id="WP_152430172.1">
    <property type="nucleotide sequence ID" value="NZ_CBCSDK010000002.1"/>
</dbReference>
<dbReference type="EMBL" id="CP045350">
    <property type="protein sequence ID" value="QFT25965.1"/>
    <property type="molecule type" value="Genomic_DNA"/>
</dbReference>
<dbReference type="InterPro" id="IPR050298">
    <property type="entry name" value="Gram-neg_bact_OMP"/>
</dbReference>
<dbReference type="GO" id="GO:0006811">
    <property type="term" value="P:monoatomic ion transport"/>
    <property type="evidence" value="ECO:0007669"/>
    <property type="project" value="UniProtKB-KW"/>
</dbReference>
<dbReference type="Pfam" id="PF13609">
    <property type="entry name" value="Porin_4"/>
    <property type="match status" value="1"/>
</dbReference>
<dbReference type="Proteomes" id="UP000326936">
    <property type="component" value="Chromosome"/>
</dbReference>
<keyword evidence="5" id="KW-0812">Transmembrane</keyword>
<evidence type="ECO:0000256" key="11">
    <source>
        <dbReference type="SAM" id="SignalP"/>
    </source>
</evidence>
<evidence type="ECO:0000256" key="1">
    <source>
        <dbReference type="ARBA" id="ARBA00004571"/>
    </source>
</evidence>
<dbReference type="SUPFAM" id="SSF56935">
    <property type="entry name" value="Porins"/>
    <property type="match status" value="1"/>
</dbReference>
<evidence type="ECO:0000256" key="6">
    <source>
        <dbReference type="ARBA" id="ARBA00022729"/>
    </source>
</evidence>
<keyword evidence="4" id="KW-1134">Transmembrane beta strand</keyword>
<keyword evidence="8" id="KW-0626">Porin</keyword>
<evidence type="ECO:0000256" key="7">
    <source>
        <dbReference type="ARBA" id="ARBA00023065"/>
    </source>
</evidence>
<dbReference type="PANTHER" id="PTHR34501:SF9">
    <property type="entry name" value="MAJOR OUTER MEMBRANE PROTEIN P.IA"/>
    <property type="match status" value="1"/>
</dbReference>
<evidence type="ECO:0000313" key="13">
    <source>
        <dbReference type="EMBL" id="QFT25965.1"/>
    </source>
</evidence>
<keyword evidence="14" id="KW-1185">Reference proteome</keyword>
<keyword evidence="3" id="KW-0813">Transport</keyword>
<keyword evidence="7" id="KW-0406">Ion transport</keyword>
<proteinExistence type="predicted"/>
<dbReference type="GO" id="GO:0046930">
    <property type="term" value="C:pore complex"/>
    <property type="evidence" value="ECO:0007669"/>
    <property type="project" value="UniProtKB-KW"/>
</dbReference>
<dbReference type="InterPro" id="IPR033900">
    <property type="entry name" value="Gram_neg_porin_domain"/>
</dbReference>
<evidence type="ECO:0000313" key="14">
    <source>
        <dbReference type="Proteomes" id="UP000326936"/>
    </source>
</evidence>
<keyword evidence="9" id="KW-0472">Membrane</keyword>
<reference evidence="13 14" key="1">
    <citation type="submission" date="2019-10" db="EMBL/GenBank/DDBJ databases">
        <title>Complete genome sequence of Vibrio sp. strain THAF100, isolated from non-filtered water from the water column of tank 6 of a marine aquarium containing stony-coral fragments. Water maintained at 26 degree C.</title>
        <authorList>
            <person name="Ruckert C."/>
            <person name="Franco A."/>
            <person name="Kalinowski J."/>
            <person name="Glaeser S."/>
        </authorList>
    </citation>
    <scope>NUCLEOTIDE SEQUENCE [LARGE SCALE GENOMIC DNA]</scope>
    <source>
        <strain evidence="13 14">THAF100</strain>
    </source>
</reference>
<dbReference type="AlphaFoldDB" id="A0A5P9CIA3"/>
<feature type="signal peptide" evidence="11">
    <location>
        <begin position="1"/>
        <end position="19"/>
    </location>
</feature>
<evidence type="ECO:0000256" key="10">
    <source>
        <dbReference type="ARBA" id="ARBA00023237"/>
    </source>
</evidence>
<comment type="subcellular location">
    <subcellularLocation>
        <location evidence="1">Cell outer membrane</location>
        <topology evidence="1">Multi-pass membrane protein</topology>
    </subcellularLocation>
</comment>
<name>A0A5P9CIA3_9VIBR</name>
<organism evidence="13 14">
    <name type="scientific">Vibrio aquimaris</name>
    <dbReference type="NCBI Taxonomy" id="2587862"/>
    <lineage>
        <taxon>Bacteria</taxon>
        <taxon>Pseudomonadati</taxon>
        <taxon>Pseudomonadota</taxon>
        <taxon>Gammaproteobacteria</taxon>
        <taxon>Vibrionales</taxon>
        <taxon>Vibrionaceae</taxon>
        <taxon>Vibrio</taxon>
    </lineage>
</organism>
<evidence type="ECO:0000256" key="8">
    <source>
        <dbReference type="ARBA" id="ARBA00023114"/>
    </source>
</evidence>
<evidence type="ECO:0000256" key="5">
    <source>
        <dbReference type="ARBA" id="ARBA00022692"/>
    </source>
</evidence>